<evidence type="ECO:0000313" key="2">
    <source>
        <dbReference type="Proteomes" id="UP000663846"/>
    </source>
</evidence>
<reference evidence="1" key="1">
    <citation type="submission" date="2021-01" db="EMBL/GenBank/DDBJ databases">
        <authorList>
            <person name="Kaushik A."/>
        </authorList>
    </citation>
    <scope>NUCLEOTIDE SEQUENCE</scope>
    <source>
        <strain evidence="1">AG1-1C</strain>
    </source>
</reference>
<comment type="caution">
    <text evidence="1">The sequence shown here is derived from an EMBL/GenBank/DDBJ whole genome shotgun (WGS) entry which is preliminary data.</text>
</comment>
<organism evidence="1 2">
    <name type="scientific">Rhizoctonia solani</name>
    <dbReference type="NCBI Taxonomy" id="456999"/>
    <lineage>
        <taxon>Eukaryota</taxon>
        <taxon>Fungi</taxon>
        <taxon>Dikarya</taxon>
        <taxon>Basidiomycota</taxon>
        <taxon>Agaricomycotina</taxon>
        <taxon>Agaricomycetes</taxon>
        <taxon>Cantharellales</taxon>
        <taxon>Ceratobasidiaceae</taxon>
        <taxon>Rhizoctonia</taxon>
    </lineage>
</organism>
<gene>
    <name evidence="1" type="ORF">RDB_LOCUS171568</name>
</gene>
<sequence>MDTSEEIQASEHTPPLFVPEFSDASDTENQVFVEQALQLLIHTLSPYMDDQHRILDTSYIGTMQNQLYEILDERLSLVNSWISINIAHFPLDNQDIQILTKKLESASLSMRATLRLCPSGCSNCQLLCLRTYNHPGYHSCGTNHWCWSSCEVLKEHGQDEPCGLPAGHRDRHIFTDATCNITSAKRHAI</sequence>
<dbReference type="Proteomes" id="UP000663846">
    <property type="component" value="Unassembled WGS sequence"/>
</dbReference>
<dbReference type="AlphaFoldDB" id="A0A8H3GW75"/>
<evidence type="ECO:0000313" key="1">
    <source>
        <dbReference type="EMBL" id="CAE6468723.1"/>
    </source>
</evidence>
<proteinExistence type="predicted"/>
<protein>
    <submittedName>
        <fullName evidence="1">Uncharacterized protein</fullName>
    </submittedName>
</protein>
<dbReference type="EMBL" id="CAJMWS010000922">
    <property type="protein sequence ID" value="CAE6468723.1"/>
    <property type="molecule type" value="Genomic_DNA"/>
</dbReference>
<accession>A0A8H3GW75</accession>
<name>A0A8H3GW75_9AGAM</name>